<accession>A0ABT1N2L8</accession>
<sequence>MKILFSLRILKQQTKSAAHLLVRLMVIFACAGSTSSYAVTVSDLQTSNDVEIKSWLADSGSDSRTGSDTDQNQLPSFSVNQQVILYVEVATPRWFTGGTRIEAVEIPNVIAKQRNQLATNYTERKGGVTWSRQRWEITLYPVKSGTYSIPPLAVNVQVSAPGGGNSSGTLYTKPMVFNATLPSGLVSDQSPWFTASNVDVEQEWKQSNDELKVGDVITRKVTIQAQDSLSVLLPNLLDSESSAYFQGYPQPHRLADSQTRGDYQSSRVEETVYVIQQGGDFSLPEHQFQWWNVKTNQLETVTVEGKHFHARHTPASFVKANLHALIAVVVTVAVALAVFFAARRFYRTHPKPPWLLFWFDVQKGKWPQARGKLYRHLRQTTNTLEMNKVASDTVWSKTSVQIQAGEEKANVFMKMWRLISGKQSARRWGKLPKALPNLDKLHKAR</sequence>
<reference evidence="3 4" key="1">
    <citation type="submission" date="2022-07" db="EMBL/GenBank/DDBJ databases">
        <title>Photobacterium pectinilyticum sp. nov., a marine bacterium isolated from surface seawater of Qingdao offshore.</title>
        <authorList>
            <person name="Wang X."/>
        </authorList>
    </citation>
    <scope>NUCLEOTIDE SEQUENCE [LARGE SCALE GENOMIC DNA]</scope>
    <source>
        <strain evidence="3 4">ZSDE20</strain>
    </source>
</reference>
<keyword evidence="4" id="KW-1185">Reference proteome</keyword>
<evidence type="ECO:0008006" key="5">
    <source>
        <dbReference type="Google" id="ProtNLM"/>
    </source>
</evidence>
<evidence type="ECO:0000313" key="4">
    <source>
        <dbReference type="Proteomes" id="UP001524460"/>
    </source>
</evidence>
<dbReference type="PANTHER" id="PTHR40940:SF1">
    <property type="entry name" value="PROTEIN BATD"/>
    <property type="match status" value="1"/>
</dbReference>
<keyword evidence="1" id="KW-0812">Transmembrane</keyword>
<gene>
    <name evidence="3" type="ORF">NHN17_13070</name>
</gene>
<comment type="caution">
    <text evidence="3">The sequence shown here is derived from an EMBL/GenBank/DDBJ whole genome shotgun (WGS) entry which is preliminary data.</text>
</comment>
<evidence type="ECO:0000256" key="2">
    <source>
        <dbReference type="SAM" id="SignalP"/>
    </source>
</evidence>
<organism evidence="3 4">
    <name type="scientific">Photobacterium pectinilyticum</name>
    <dbReference type="NCBI Taxonomy" id="2906793"/>
    <lineage>
        <taxon>Bacteria</taxon>
        <taxon>Pseudomonadati</taxon>
        <taxon>Pseudomonadota</taxon>
        <taxon>Gammaproteobacteria</taxon>
        <taxon>Vibrionales</taxon>
        <taxon>Vibrionaceae</taxon>
        <taxon>Photobacterium</taxon>
    </lineage>
</organism>
<evidence type="ECO:0000313" key="3">
    <source>
        <dbReference type="EMBL" id="MCQ1058986.1"/>
    </source>
</evidence>
<dbReference type="RefSeq" id="WP_255043012.1">
    <property type="nucleotide sequence ID" value="NZ_JANEYT010000027.1"/>
</dbReference>
<dbReference type="Proteomes" id="UP001524460">
    <property type="component" value="Unassembled WGS sequence"/>
</dbReference>
<proteinExistence type="predicted"/>
<keyword evidence="1" id="KW-0472">Membrane</keyword>
<name>A0ABT1N2L8_9GAMM</name>
<feature type="chain" id="PRO_5045803124" description="Protein BatD" evidence="2">
    <location>
        <begin position="39"/>
        <end position="445"/>
    </location>
</feature>
<keyword evidence="1" id="KW-1133">Transmembrane helix</keyword>
<feature type="signal peptide" evidence="2">
    <location>
        <begin position="1"/>
        <end position="38"/>
    </location>
</feature>
<protein>
    <recommendedName>
        <fullName evidence="5">Protein BatD</fullName>
    </recommendedName>
</protein>
<dbReference type="PANTHER" id="PTHR40940">
    <property type="entry name" value="PROTEIN BATD-RELATED"/>
    <property type="match status" value="1"/>
</dbReference>
<keyword evidence="2" id="KW-0732">Signal</keyword>
<evidence type="ECO:0000256" key="1">
    <source>
        <dbReference type="SAM" id="Phobius"/>
    </source>
</evidence>
<feature type="transmembrane region" description="Helical" evidence="1">
    <location>
        <begin position="322"/>
        <end position="342"/>
    </location>
</feature>
<dbReference type="InterPro" id="IPR025738">
    <property type="entry name" value="BatD"/>
</dbReference>
<dbReference type="EMBL" id="JANEYT010000027">
    <property type="protein sequence ID" value="MCQ1058986.1"/>
    <property type="molecule type" value="Genomic_DNA"/>
</dbReference>